<dbReference type="PANTHER" id="PTHR44169">
    <property type="entry name" value="NADPH-DEPENDENT 1-ACYLDIHYDROXYACETONE PHOSPHATE REDUCTASE"/>
    <property type="match status" value="1"/>
</dbReference>
<dbReference type="PANTHER" id="PTHR44169:SF6">
    <property type="entry name" value="NADPH-DEPENDENT 1-ACYLDIHYDROXYACETONE PHOSPHATE REDUCTASE"/>
    <property type="match status" value="1"/>
</dbReference>
<dbReference type="InterPro" id="IPR020904">
    <property type="entry name" value="Sc_DH/Rdtase_CS"/>
</dbReference>
<comment type="similarity">
    <text evidence="1 4">Belongs to the short-chain dehydrogenases/reductases (SDR) family.</text>
</comment>
<dbReference type="PROSITE" id="PS00061">
    <property type="entry name" value="ADH_SHORT"/>
    <property type="match status" value="1"/>
</dbReference>
<accession>A0A3D8QQE6</accession>
<reference evidence="5 6" key="1">
    <citation type="journal article" date="2018" name="IMA Fungus">
        <title>IMA Genome-F 9: Draft genome sequence of Annulohypoxylon stygium, Aspergillus mulundensis, Berkeleyomyces basicola (syn. Thielaviopsis basicola), Ceratocystis smalleyi, two Cercospora beticola strains, Coleophoma cylindrospora, Fusarium fracticaudum, Phialophora cf. hyalina, and Morchella septimelata.</title>
        <authorList>
            <person name="Wingfield B.D."/>
            <person name="Bills G.F."/>
            <person name="Dong Y."/>
            <person name="Huang W."/>
            <person name="Nel W.J."/>
            <person name="Swalarsk-Parry B.S."/>
            <person name="Vaghefi N."/>
            <person name="Wilken P.M."/>
            <person name="An Z."/>
            <person name="de Beer Z.W."/>
            <person name="De Vos L."/>
            <person name="Chen L."/>
            <person name="Duong T.A."/>
            <person name="Gao Y."/>
            <person name="Hammerbacher A."/>
            <person name="Kikkert J.R."/>
            <person name="Li Y."/>
            <person name="Li H."/>
            <person name="Li K."/>
            <person name="Li Q."/>
            <person name="Liu X."/>
            <person name="Ma X."/>
            <person name="Naidoo K."/>
            <person name="Pethybridge S.J."/>
            <person name="Sun J."/>
            <person name="Steenkamp E.T."/>
            <person name="van der Nest M.A."/>
            <person name="van Wyk S."/>
            <person name="Wingfield M.J."/>
            <person name="Xiong C."/>
            <person name="Yue Q."/>
            <person name="Zhang X."/>
        </authorList>
    </citation>
    <scope>NUCLEOTIDE SEQUENCE [LARGE SCALE GENOMIC DNA]</scope>
    <source>
        <strain evidence="5 6">BP5796</strain>
    </source>
</reference>
<dbReference type="PRINTS" id="PR00080">
    <property type="entry name" value="SDRFAMILY"/>
</dbReference>
<dbReference type="InterPro" id="IPR002347">
    <property type="entry name" value="SDR_fam"/>
</dbReference>
<keyword evidence="3" id="KW-0560">Oxidoreductase</keyword>
<comment type="caution">
    <text evidence="5">The sequence shown here is derived from an EMBL/GenBank/DDBJ whole genome shotgun (WGS) entry which is preliminary data.</text>
</comment>
<dbReference type="GO" id="GO:0005783">
    <property type="term" value="C:endoplasmic reticulum"/>
    <property type="evidence" value="ECO:0007669"/>
    <property type="project" value="TreeGrafter"/>
</dbReference>
<dbReference type="GO" id="GO:0019433">
    <property type="term" value="P:triglyceride catabolic process"/>
    <property type="evidence" value="ECO:0007669"/>
    <property type="project" value="TreeGrafter"/>
</dbReference>
<protein>
    <recommendedName>
        <fullName evidence="7">NAD(P)-binding protein</fullName>
    </recommendedName>
</protein>
<evidence type="ECO:0000256" key="1">
    <source>
        <dbReference type="ARBA" id="ARBA00006484"/>
    </source>
</evidence>
<keyword evidence="6" id="KW-1185">Reference proteome</keyword>
<dbReference type="GO" id="GO:0000140">
    <property type="term" value="F:acylglycerone-phosphate reductase (NADP+) activity"/>
    <property type="evidence" value="ECO:0007669"/>
    <property type="project" value="TreeGrafter"/>
</dbReference>
<evidence type="ECO:0008006" key="7">
    <source>
        <dbReference type="Google" id="ProtNLM"/>
    </source>
</evidence>
<dbReference type="EMBL" id="PDLN01000016">
    <property type="protein sequence ID" value="RDW63870.1"/>
    <property type="molecule type" value="Genomic_DNA"/>
</dbReference>
<dbReference type="Proteomes" id="UP000256328">
    <property type="component" value="Unassembled WGS sequence"/>
</dbReference>
<dbReference type="Gene3D" id="3.40.50.720">
    <property type="entry name" value="NAD(P)-binding Rossmann-like Domain"/>
    <property type="match status" value="1"/>
</dbReference>
<dbReference type="AlphaFoldDB" id="A0A3D8QQE6"/>
<dbReference type="OrthoDB" id="2102561at2759"/>
<evidence type="ECO:0000256" key="3">
    <source>
        <dbReference type="ARBA" id="ARBA00023002"/>
    </source>
</evidence>
<evidence type="ECO:0000313" key="5">
    <source>
        <dbReference type="EMBL" id="RDW63870.1"/>
    </source>
</evidence>
<dbReference type="SUPFAM" id="SSF51735">
    <property type="entry name" value="NAD(P)-binding Rossmann-fold domains"/>
    <property type="match status" value="1"/>
</dbReference>
<gene>
    <name evidence="5" type="ORF">BP5796_10372</name>
</gene>
<evidence type="ECO:0000313" key="6">
    <source>
        <dbReference type="Proteomes" id="UP000256328"/>
    </source>
</evidence>
<name>A0A3D8QQE6_9HELO</name>
<sequence length="291" mass="32199">MPMHRMLPSHDFSPNNPRSSPLPPFLYQGGVLASLHVIATVRDRSSIPELEALGITTLSLDVNNTSQIAEARRDVEALTGGKLDFLVNNAGRNYVMPALDVDLDEARACFETNFFAIIALTQAFIPLLIAAKGLIVNIGSVAGILPYAFGSVYNASKAALHAYSRTLRVELEPFDVRVLVVVTGGVQSNISRTHRSLPEDSLYLPLAAEYERRQTHSQENAMPNEAYAREVVAAALKPKPTKWLWKGHQAFVIWFTRAYLGTWLFDLVLPRMFGLDRLKAIVKGRASKKSL</sequence>
<dbReference type="GO" id="GO:0006654">
    <property type="term" value="P:phosphatidic acid biosynthetic process"/>
    <property type="evidence" value="ECO:0007669"/>
    <property type="project" value="TreeGrafter"/>
</dbReference>
<dbReference type="PRINTS" id="PR00081">
    <property type="entry name" value="GDHRDH"/>
</dbReference>
<keyword evidence="2" id="KW-0521">NADP</keyword>
<evidence type="ECO:0000256" key="2">
    <source>
        <dbReference type="ARBA" id="ARBA00022857"/>
    </source>
</evidence>
<organism evidence="5 6">
    <name type="scientific">Coleophoma crateriformis</name>
    <dbReference type="NCBI Taxonomy" id="565419"/>
    <lineage>
        <taxon>Eukaryota</taxon>
        <taxon>Fungi</taxon>
        <taxon>Dikarya</taxon>
        <taxon>Ascomycota</taxon>
        <taxon>Pezizomycotina</taxon>
        <taxon>Leotiomycetes</taxon>
        <taxon>Helotiales</taxon>
        <taxon>Dermateaceae</taxon>
        <taxon>Coleophoma</taxon>
    </lineage>
</organism>
<evidence type="ECO:0000256" key="4">
    <source>
        <dbReference type="RuleBase" id="RU000363"/>
    </source>
</evidence>
<dbReference type="GO" id="GO:0005811">
    <property type="term" value="C:lipid droplet"/>
    <property type="evidence" value="ECO:0007669"/>
    <property type="project" value="TreeGrafter"/>
</dbReference>
<dbReference type="Pfam" id="PF00106">
    <property type="entry name" value="adh_short"/>
    <property type="match status" value="1"/>
</dbReference>
<proteinExistence type="inferred from homology"/>
<dbReference type="InterPro" id="IPR036291">
    <property type="entry name" value="NAD(P)-bd_dom_sf"/>
</dbReference>
<dbReference type="GO" id="GO:0004806">
    <property type="term" value="F:triacylglycerol lipase activity"/>
    <property type="evidence" value="ECO:0007669"/>
    <property type="project" value="TreeGrafter"/>
</dbReference>